<name>A0A498IQN5_MALDO</name>
<evidence type="ECO:0000256" key="2">
    <source>
        <dbReference type="ARBA" id="ARBA00004604"/>
    </source>
</evidence>
<sequence length="1318" mass="149023">MVQTKRKSIDGGGGGKAKGKRGKPGGKKQKKGADARERKGPRLPNVLRKEVERLNPIEDEDIDSDEAEVYGRDFYEYEEELPEEEKRKNRRFDPVENLEYQLPDEFEDENVSSEDDDNDMGEAGEGGGEDEDDDDDDGRQGITRIPAFEGKKKRNTNVVVSEAYPESEYNPTRDTLDGEGPVSIEDLLNPLHGKSGYSKLRKRIHHLEKKSVPTPAPLPKADQEKLERMAAYEKSTEELRKWEPIIKRNREAPTIYFDDDMDLRSSTTSDFKPRTEFEKKIASLVYDDQVKDAHLKDGSRLLELNKVSAEDERDRHNRMAKMRSLLFRHEMKSKHIKKIKSKTYHRLLKKDRLKATSAQSQMDPDAAKELAMKQEYERAKKQQDMVNFLALVNLIQERMTLRHKGSSKWTKRIKERGIDVQDEGTRAAIAEQQHLHAQLTRKMNSMKDGSSSSSDDSSDEDDIDVYSPGSEHARAAKLLEKAKEKTCNVLIDDDEVPNSGVLSLPFMVRGLKKKNEAAAEEAKLALQEYESWSNPLEDSSGADNLKVHPPSGRMVFNGSKNKAPESSNKTKADNKMRSDNYYANSDSEDDLEPEENVDVEKDRSSDLYKDVNISAALHHEDSQNHNDSLFKNFGDIVQAPGLKTTHEVSIFASGSWKKIKSGNSVDANGKKSTRPPESVERNQNLQEHVENLDEDSDADSEGQMVDGFLTSDPKDEYRLPSQAELIRQAFAADDVEDEFEKEKQEVLNEENPEPEKPTLLPGWGQWTHVQKKKGLPSWMQKEHEDAKKKREETLKKRKDAHLKRVIISEKLDKKAEKLFTKTLPYPFTSKEVFEQSIRMPLGPEFNPASAVGALNRPEVNEEEATMLHELLLALLGYTGDLIIDGREHSKSLGIDAPISSSPTFKLACTSLSSNPGKAGLQNASPAASENEKPSVYRRAIANGIVEILSVYRSSVLHIEQKLLADSVSILATVTQGLNKFFVLLPPLYGPVLEIERDDIRGGQLLNLLHKRCHCGVPELQTCLQRLLWHAHQVMYNQLAAWVVYGILQDQHGEFFIRRICCPSISIHMRVAESFLFSGKAIRVLRNPSHAFRLLDIVYPQQVPRGSQKVKVFSGKSPFLKDPFADKELLPHDISYYKLQLWVSLFVHYVQESSEFHKRSFECAVHSIRAIAASHLWQIVVVHADLNGHLKALKDYFLLAKGDFFQCLLEESHQLMRLPPRQSTAEADLMVPFQLAAIKTIGEEDKYFSRVSLSYLSVSAMPSFGMTVKSSQGDLQKADGKSGPSASSEISLDCWDGIALEYSVDWPLQLFFTPEVLSK</sequence>
<feature type="compositionally biased region" description="Basic and acidic residues" evidence="9">
    <location>
        <begin position="568"/>
        <end position="578"/>
    </location>
</feature>
<feature type="compositionally biased region" description="Basic and acidic residues" evidence="9">
    <location>
        <begin position="31"/>
        <end position="40"/>
    </location>
</feature>
<feature type="domain" description="Gamma tubulin complex component protein N-terminal" evidence="11">
    <location>
        <begin position="867"/>
        <end position="1178"/>
    </location>
</feature>
<evidence type="ECO:0000313" key="13">
    <source>
        <dbReference type="Proteomes" id="UP000290289"/>
    </source>
</evidence>
<proteinExistence type="inferred from homology"/>
<dbReference type="InterPro" id="IPR042241">
    <property type="entry name" value="GCP_C_sf"/>
</dbReference>
<dbReference type="Proteomes" id="UP000290289">
    <property type="component" value="Chromosome 11"/>
</dbReference>
<dbReference type="Pfam" id="PF17681">
    <property type="entry name" value="GCP_N_terminal"/>
    <property type="match status" value="1"/>
</dbReference>
<protein>
    <recommendedName>
        <fullName evidence="14">Gamma-tubulin complex component</fullName>
    </recommendedName>
</protein>
<evidence type="ECO:0000256" key="1">
    <source>
        <dbReference type="ARBA" id="ARBA00004245"/>
    </source>
</evidence>
<evidence type="ECO:0000256" key="4">
    <source>
        <dbReference type="ARBA" id="ARBA00022490"/>
    </source>
</evidence>
<evidence type="ECO:0000259" key="11">
    <source>
        <dbReference type="Pfam" id="PF17681"/>
    </source>
</evidence>
<evidence type="ECO:0000256" key="6">
    <source>
        <dbReference type="ARBA" id="ARBA00022701"/>
    </source>
</evidence>
<feature type="compositionally biased region" description="Basic and acidic residues" evidence="9">
    <location>
        <begin position="47"/>
        <end position="56"/>
    </location>
</feature>
<feature type="compositionally biased region" description="Acidic residues" evidence="9">
    <location>
        <begin position="102"/>
        <end position="137"/>
    </location>
</feature>
<reference evidence="12 13" key="1">
    <citation type="submission" date="2018-10" db="EMBL/GenBank/DDBJ databases">
        <title>A high-quality apple genome assembly.</title>
        <authorList>
            <person name="Hu J."/>
        </authorList>
    </citation>
    <scope>NUCLEOTIDE SEQUENCE [LARGE SCALE GENOMIC DNA]</scope>
    <source>
        <strain evidence="13">cv. HFTH1</strain>
        <tissue evidence="12">Young leaf</tissue>
    </source>
</reference>
<feature type="compositionally biased region" description="Acidic residues" evidence="9">
    <location>
        <begin position="586"/>
        <end position="597"/>
    </location>
</feature>
<feature type="region of interest" description="Disordered" evidence="9">
    <location>
        <begin position="773"/>
        <end position="792"/>
    </location>
</feature>
<dbReference type="PANTHER" id="PTHR14150">
    <property type="entry name" value="U3 SMALL NUCLEOLAR RNA-ASSOCIATED PROTEIN 14"/>
    <property type="match status" value="1"/>
</dbReference>
<dbReference type="GO" id="GO:0006364">
    <property type="term" value="P:rRNA processing"/>
    <property type="evidence" value="ECO:0007669"/>
    <property type="project" value="InterPro"/>
</dbReference>
<feature type="compositionally biased region" description="Acidic residues" evidence="9">
    <location>
        <begin position="57"/>
        <end position="68"/>
    </location>
</feature>
<keyword evidence="8" id="KW-0539">Nucleus</keyword>
<feature type="compositionally biased region" description="Basic and acidic residues" evidence="9">
    <location>
        <begin position="780"/>
        <end position="792"/>
    </location>
</feature>
<feature type="region of interest" description="Disordered" evidence="9">
    <location>
        <begin position="1"/>
        <end position="184"/>
    </location>
</feature>
<dbReference type="GO" id="GO:0043015">
    <property type="term" value="F:gamma-tubulin binding"/>
    <property type="evidence" value="ECO:0007669"/>
    <property type="project" value="InterPro"/>
</dbReference>
<dbReference type="STRING" id="3750.A0A498IQN5"/>
<evidence type="ECO:0000313" key="12">
    <source>
        <dbReference type="EMBL" id="RXH84377.1"/>
    </source>
</evidence>
<dbReference type="InterPro" id="IPR006709">
    <property type="entry name" value="SSU_processome_Utp14"/>
</dbReference>
<gene>
    <name evidence="12" type="ORF">DVH24_027276</name>
</gene>
<evidence type="ECO:0000259" key="10">
    <source>
        <dbReference type="Pfam" id="PF04130"/>
    </source>
</evidence>
<keyword evidence="6" id="KW-0493">Microtubule</keyword>
<keyword evidence="7" id="KW-0206">Cytoskeleton</keyword>
<dbReference type="GO" id="GO:0032040">
    <property type="term" value="C:small-subunit processome"/>
    <property type="evidence" value="ECO:0007669"/>
    <property type="project" value="InterPro"/>
</dbReference>
<evidence type="ECO:0000256" key="9">
    <source>
        <dbReference type="SAM" id="MobiDB-lite"/>
    </source>
</evidence>
<feature type="domain" description="Gamma tubulin complex component C-terminal" evidence="10">
    <location>
        <begin position="1185"/>
        <end position="1318"/>
    </location>
</feature>
<feature type="region of interest" description="Disordered" evidence="9">
    <location>
        <begin position="661"/>
        <end position="716"/>
    </location>
</feature>
<feature type="region of interest" description="Disordered" evidence="9">
    <location>
        <begin position="533"/>
        <end position="605"/>
    </location>
</feature>
<evidence type="ECO:0000256" key="8">
    <source>
        <dbReference type="ARBA" id="ARBA00023242"/>
    </source>
</evidence>
<organism evidence="12 13">
    <name type="scientific">Malus domestica</name>
    <name type="common">Apple</name>
    <name type="synonym">Pyrus malus</name>
    <dbReference type="NCBI Taxonomy" id="3750"/>
    <lineage>
        <taxon>Eukaryota</taxon>
        <taxon>Viridiplantae</taxon>
        <taxon>Streptophyta</taxon>
        <taxon>Embryophyta</taxon>
        <taxon>Tracheophyta</taxon>
        <taxon>Spermatophyta</taxon>
        <taxon>Magnoliopsida</taxon>
        <taxon>eudicotyledons</taxon>
        <taxon>Gunneridae</taxon>
        <taxon>Pentapetalae</taxon>
        <taxon>rosids</taxon>
        <taxon>fabids</taxon>
        <taxon>Rosales</taxon>
        <taxon>Rosaceae</taxon>
        <taxon>Amygdaloideae</taxon>
        <taxon>Maleae</taxon>
        <taxon>Malus</taxon>
    </lineage>
</organism>
<dbReference type="GO" id="GO:0005874">
    <property type="term" value="C:microtubule"/>
    <property type="evidence" value="ECO:0007669"/>
    <property type="project" value="UniProtKB-KW"/>
</dbReference>
<evidence type="ECO:0000256" key="7">
    <source>
        <dbReference type="ARBA" id="ARBA00023212"/>
    </source>
</evidence>
<feature type="region of interest" description="Disordered" evidence="9">
    <location>
        <begin position="441"/>
        <end position="467"/>
    </location>
</feature>
<comment type="caution">
    <text evidence="12">The sequence shown here is derived from an EMBL/GenBank/DDBJ whole genome shotgun (WGS) entry which is preliminary data.</text>
</comment>
<dbReference type="PANTHER" id="PTHR14150:SF12">
    <property type="entry name" value="U3 SMALL NUCLEOLAR RNA-ASSOCIATED PROTEIN 14 HOMOLOG A"/>
    <property type="match status" value="1"/>
</dbReference>
<dbReference type="Pfam" id="PF04130">
    <property type="entry name" value="GCP_C_terminal"/>
    <property type="match status" value="1"/>
</dbReference>
<evidence type="ECO:0000256" key="3">
    <source>
        <dbReference type="ARBA" id="ARBA00010337"/>
    </source>
</evidence>
<comment type="similarity">
    <text evidence="3">Belongs to the TUBGCP family.</text>
</comment>
<dbReference type="Gene3D" id="1.20.120.1900">
    <property type="entry name" value="Gamma-tubulin complex, C-terminal domain"/>
    <property type="match status" value="1"/>
</dbReference>
<feature type="compositionally biased region" description="Basic and acidic residues" evidence="9">
    <location>
        <begin position="84"/>
        <end position="94"/>
    </location>
</feature>
<feature type="compositionally biased region" description="Basic residues" evidence="9">
    <location>
        <begin position="17"/>
        <end position="30"/>
    </location>
</feature>
<keyword evidence="5" id="KW-0597">Phosphoprotein</keyword>
<keyword evidence="13" id="KW-1185">Reference proteome</keyword>
<dbReference type="InterPro" id="IPR041470">
    <property type="entry name" value="GCP_N"/>
</dbReference>
<dbReference type="Pfam" id="PF04615">
    <property type="entry name" value="Utp14"/>
    <property type="match status" value="1"/>
</dbReference>
<comment type="subcellular location">
    <subcellularLocation>
        <location evidence="1">Cytoplasm</location>
        <location evidence="1">Cytoskeleton</location>
    </subcellularLocation>
    <subcellularLocation>
        <location evidence="2">Nucleus</location>
        <location evidence="2">Nucleolus</location>
    </subcellularLocation>
</comment>
<evidence type="ECO:0000256" key="5">
    <source>
        <dbReference type="ARBA" id="ARBA00022553"/>
    </source>
</evidence>
<dbReference type="InterPro" id="IPR040457">
    <property type="entry name" value="GCP_C"/>
</dbReference>
<feature type="compositionally biased region" description="Polar residues" evidence="9">
    <location>
        <begin position="558"/>
        <end position="567"/>
    </location>
</feature>
<accession>A0A498IQN5</accession>
<dbReference type="EMBL" id="RDQH01000337">
    <property type="protein sequence ID" value="RXH84377.1"/>
    <property type="molecule type" value="Genomic_DNA"/>
</dbReference>
<keyword evidence="4" id="KW-0963">Cytoplasm</keyword>
<evidence type="ECO:0008006" key="14">
    <source>
        <dbReference type="Google" id="ProtNLM"/>
    </source>
</evidence>